<comment type="caution">
    <text evidence="2">The sequence shown here is derived from an EMBL/GenBank/DDBJ whole genome shotgun (WGS) entry which is preliminary data.</text>
</comment>
<proteinExistence type="predicted"/>
<name>A0AA91FN72_FAUOS</name>
<evidence type="ECO:0000313" key="2">
    <source>
        <dbReference type="EMBL" id="OBX64918.1"/>
    </source>
</evidence>
<sequence>MTQTHTRDPSAHDFDKHNWDKHNSDQHKWDENALGNSEAVVKKTQRQNNPPSDMRYKKIRHKKNRLNSKSGD</sequence>
<feature type="compositionally biased region" description="Basic residues" evidence="1">
    <location>
        <begin position="57"/>
        <end position="66"/>
    </location>
</feature>
<dbReference type="AlphaFoldDB" id="A0AA91FN72"/>
<dbReference type="EMBL" id="LZMT01000012">
    <property type="protein sequence ID" value="OBX64918.1"/>
    <property type="molecule type" value="Genomic_DNA"/>
</dbReference>
<feature type="region of interest" description="Disordered" evidence="1">
    <location>
        <begin position="1"/>
        <end position="72"/>
    </location>
</feature>
<organism evidence="2">
    <name type="scientific">Faucicola osloensis</name>
    <name type="common">Moraxella osloensis</name>
    <dbReference type="NCBI Taxonomy" id="34062"/>
    <lineage>
        <taxon>Bacteria</taxon>
        <taxon>Pseudomonadati</taxon>
        <taxon>Pseudomonadota</taxon>
        <taxon>Gammaproteobacteria</taxon>
        <taxon>Moraxellales</taxon>
        <taxon>Moraxellaceae</taxon>
        <taxon>Faucicola</taxon>
    </lineage>
</organism>
<reference evidence="2" key="1">
    <citation type="submission" date="2016-06" db="EMBL/GenBank/DDBJ databases">
        <title>Draft genome of Moraxella osloensis CCUG 67237.</title>
        <authorList>
            <person name="Salva-Serra F."/>
            <person name="Engstrom-Jakobsson H."/>
            <person name="Thorell K."/>
            <person name="Gonzales-Siles L."/>
            <person name="Karlsson R."/>
            <person name="Boulund F."/>
            <person name="Engstrand L."/>
            <person name="Kristiansson E."/>
            <person name="Moore E."/>
        </authorList>
    </citation>
    <scope>NUCLEOTIDE SEQUENCE [LARGE SCALE GENOMIC DNA]</scope>
    <source>
        <strain evidence="2">CCUG 67237</strain>
    </source>
</reference>
<accession>A0AA91FN72</accession>
<evidence type="ECO:0000256" key="1">
    <source>
        <dbReference type="SAM" id="MobiDB-lite"/>
    </source>
</evidence>
<gene>
    <name evidence="2" type="ORF">A9299_00225</name>
</gene>
<feature type="compositionally biased region" description="Basic and acidic residues" evidence="1">
    <location>
        <begin position="1"/>
        <end position="31"/>
    </location>
</feature>
<protein>
    <submittedName>
        <fullName evidence="2">Uncharacterized protein</fullName>
    </submittedName>
</protein>